<evidence type="ECO:0000259" key="3">
    <source>
        <dbReference type="PROSITE" id="PS50937"/>
    </source>
</evidence>
<dbReference type="GO" id="GO:0003677">
    <property type="term" value="F:DNA binding"/>
    <property type="evidence" value="ECO:0007669"/>
    <property type="project" value="UniProtKB-KW"/>
</dbReference>
<dbReference type="Pfam" id="PF13411">
    <property type="entry name" value="MerR_1"/>
    <property type="match status" value="1"/>
</dbReference>
<feature type="domain" description="HTH merR-type" evidence="3">
    <location>
        <begin position="2"/>
        <end position="71"/>
    </location>
</feature>
<dbReference type="CDD" id="cd01109">
    <property type="entry name" value="HTH_YyaN"/>
    <property type="match status" value="1"/>
</dbReference>
<dbReference type="PROSITE" id="PS00552">
    <property type="entry name" value="HTH_MERR_1"/>
    <property type="match status" value="1"/>
</dbReference>
<protein>
    <submittedName>
        <fullName evidence="4">MerR family transcriptional regulator</fullName>
    </submittedName>
</protein>
<accession>A0AAU8NMT2</accession>
<keyword evidence="1" id="KW-0238">DNA-binding</keyword>
<dbReference type="SUPFAM" id="SSF46955">
    <property type="entry name" value="Putative DNA-binding domain"/>
    <property type="match status" value="1"/>
</dbReference>
<dbReference type="EMBL" id="CP159992">
    <property type="protein sequence ID" value="XCP97435.1"/>
    <property type="molecule type" value="Genomic_DNA"/>
</dbReference>
<reference evidence="4" key="1">
    <citation type="submission" date="2024-05" db="EMBL/GenBank/DDBJ databases">
        <title>Draft genome assemblies of 36 bacteria isolated from hibernating arctic ground squirrels.</title>
        <authorList>
            <person name="McKee H."/>
            <person name="Mullen L."/>
            <person name="Drown D.M."/>
            <person name="Duddleston K.N."/>
        </authorList>
    </citation>
    <scope>NUCLEOTIDE SEQUENCE</scope>
    <source>
        <strain evidence="4">AN1007</strain>
    </source>
</reference>
<evidence type="ECO:0000256" key="2">
    <source>
        <dbReference type="SAM" id="Coils"/>
    </source>
</evidence>
<dbReference type="InterPro" id="IPR009061">
    <property type="entry name" value="DNA-bd_dom_put_sf"/>
</dbReference>
<gene>
    <name evidence="4" type="ORF">ABXS70_12380</name>
</gene>
<dbReference type="InterPro" id="IPR047057">
    <property type="entry name" value="MerR_fam"/>
</dbReference>
<keyword evidence="2" id="KW-0175">Coiled coil</keyword>
<proteinExistence type="predicted"/>
<dbReference type="AlphaFoldDB" id="A0AAU8NMT2"/>
<dbReference type="Gene3D" id="1.10.1660.10">
    <property type="match status" value="1"/>
</dbReference>
<organism evidence="4">
    <name type="scientific">Paenibacillus sp. AN1007</name>
    <dbReference type="NCBI Taxonomy" id="3151385"/>
    <lineage>
        <taxon>Bacteria</taxon>
        <taxon>Bacillati</taxon>
        <taxon>Bacillota</taxon>
        <taxon>Bacilli</taxon>
        <taxon>Bacillales</taxon>
        <taxon>Paenibacillaceae</taxon>
        <taxon>Paenibacillus</taxon>
    </lineage>
</organism>
<dbReference type="PANTHER" id="PTHR30204:SF82">
    <property type="entry name" value="TRANSCRIPTIONAL REGULATOR, MERR FAMILY"/>
    <property type="match status" value="1"/>
</dbReference>
<dbReference type="PANTHER" id="PTHR30204">
    <property type="entry name" value="REDOX-CYCLING DRUG-SENSING TRANSCRIPTIONAL ACTIVATOR SOXR"/>
    <property type="match status" value="1"/>
</dbReference>
<dbReference type="PROSITE" id="PS50937">
    <property type="entry name" value="HTH_MERR_2"/>
    <property type="match status" value="1"/>
</dbReference>
<dbReference type="SMART" id="SM00422">
    <property type="entry name" value="HTH_MERR"/>
    <property type="match status" value="1"/>
</dbReference>
<dbReference type="InterPro" id="IPR000551">
    <property type="entry name" value="MerR-type_HTH_dom"/>
</dbReference>
<dbReference type="PRINTS" id="PR00040">
    <property type="entry name" value="HTHMERR"/>
</dbReference>
<sequence>MTYSIGEVAKKLNLTVYTLRYYDKEGLMPFVERNSTGTRQFKDSDIDFLKIIQCLKATGMPIKDIRDFIAWCSEGDATLKQRYDMFTERKASVEAKMEELRRTMEVIEHKRSYYQQAIEAGTENIHKFALAPNAEHAVSSQNKRKDSSSVC</sequence>
<name>A0AAU8NMT2_9BACL</name>
<evidence type="ECO:0000313" key="4">
    <source>
        <dbReference type="EMBL" id="XCP97435.1"/>
    </source>
</evidence>
<feature type="coiled-coil region" evidence="2">
    <location>
        <begin position="83"/>
        <end position="110"/>
    </location>
</feature>
<dbReference type="GO" id="GO:0003700">
    <property type="term" value="F:DNA-binding transcription factor activity"/>
    <property type="evidence" value="ECO:0007669"/>
    <property type="project" value="InterPro"/>
</dbReference>
<evidence type="ECO:0000256" key="1">
    <source>
        <dbReference type="ARBA" id="ARBA00023125"/>
    </source>
</evidence>
<dbReference type="RefSeq" id="WP_366296088.1">
    <property type="nucleotide sequence ID" value="NZ_CP159992.1"/>
</dbReference>